<dbReference type="InterPro" id="IPR006009">
    <property type="entry name" value="GlcNAc_MurG"/>
</dbReference>
<evidence type="ECO:0000256" key="6">
    <source>
        <dbReference type="ARBA" id="ARBA00022984"/>
    </source>
</evidence>
<evidence type="ECO:0000256" key="7">
    <source>
        <dbReference type="ARBA" id="ARBA00023136"/>
    </source>
</evidence>
<dbReference type="EC" id="2.4.1.227" evidence="10"/>
<dbReference type="RefSeq" id="WP_103080543.1">
    <property type="nucleotide sequence ID" value="NZ_CP021850.1"/>
</dbReference>
<dbReference type="Pfam" id="PF04101">
    <property type="entry name" value="Glyco_tran_28_C"/>
    <property type="match status" value="1"/>
</dbReference>
<dbReference type="UniPathway" id="UPA00219"/>
<evidence type="ECO:0000256" key="9">
    <source>
        <dbReference type="ARBA" id="ARBA00023316"/>
    </source>
</evidence>
<reference evidence="13 14" key="1">
    <citation type="submission" date="2017-06" db="EMBL/GenBank/DDBJ databases">
        <title>Investigating the central metabolism of Clostridium thermosuccinogenes.</title>
        <authorList>
            <person name="Koendjbiharie J.G."/>
            <person name="van Kranenburg R."/>
        </authorList>
    </citation>
    <scope>NUCLEOTIDE SEQUENCE [LARGE SCALE GENOMIC DNA]</scope>
    <source>
        <strain evidence="13 14">DSM 5806</strain>
    </source>
</reference>
<keyword evidence="4 10" id="KW-0808">Transferase</keyword>
<dbReference type="PANTHER" id="PTHR21015">
    <property type="entry name" value="UDP-N-ACETYLGLUCOSAMINE--N-ACETYLMURAMYL-(PENTAPEPTIDE) PYROPHOSPHORYL-UNDECAPRENOL N-ACETYLGLUCOSAMINE TRANSFERASE 1"/>
    <property type="match status" value="1"/>
</dbReference>
<dbReference type="PANTHER" id="PTHR21015:SF22">
    <property type="entry name" value="GLYCOSYLTRANSFERASE"/>
    <property type="match status" value="1"/>
</dbReference>
<feature type="binding site" evidence="10">
    <location>
        <position position="296"/>
    </location>
    <ligand>
        <name>UDP-N-acetyl-alpha-D-glucosamine</name>
        <dbReference type="ChEBI" id="CHEBI:57705"/>
    </ligand>
</feature>
<comment type="caution">
    <text evidence="13">The sequence shown here is derived from an EMBL/GenBank/DDBJ whole genome shotgun (WGS) entry which is preliminary data.</text>
</comment>
<dbReference type="OrthoDB" id="9808936at2"/>
<keyword evidence="6 10" id="KW-0573">Peptidoglycan synthesis</keyword>
<keyword evidence="7 10" id="KW-0472">Membrane</keyword>
<accession>A0A2K2FIW7</accession>
<dbReference type="GO" id="GO:0051991">
    <property type="term" value="F:UDP-N-acetyl-D-glucosamine:N-acetylmuramoyl-L-alanyl-D-glutamyl-meso-2,6-diaminopimelyl-D-alanyl-D-alanine-diphosphoundecaprenol 4-beta-N-acetylglucosaminlytransferase activity"/>
    <property type="evidence" value="ECO:0007669"/>
    <property type="project" value="RHEA"/>
</dbReference>
<comment type="function">
    <text evidence="10">Cell wall formation. Catalyzes the transfer of a GlcNAc subunit on undecaprenyl-pyrophosphoryl-MurNAc-pentapeptide (lipid intermediate I) to form undecaprenyl-pyrophosphoryl-MurNAc-(pentapeptide)GlcNAc (lipid intermediate II).</text>
</comment>
<dbReference type="GO" id="GO:0009252">
    <property type="term" value="P:peptidoglycan biosynthetic process"/>
    <property type="evidence" value="ECO:0007669"/>
    <property type="project" value="UniProtKB-UniRule"/>
</dbReference>
<dbReference type="InterPro" id="IPR007235">
    <property type="entry name" value="Glyco_trans_28_C"/>
</dbReference>
<evidence type="ECO:0000256" key="10">
    <source>
        <dbReference type="HAMAP-Rule" id="MF_00033"/>
    </source>
</evidence>
<comment type="similarity">
    <text evidence="10">Belongs to the glycosyltransferase 28 family. MurG subfamily.</text>
</comment>
<dbReference type="GO" id="GO:0051301">
    <property type="term" value="P:cell division"/>
    <property type="evidence" value="ECO:0007669"/>
    <property type="project" value="UniProtKB-KW"/>
</dbReference>
<dbReference type="CDD" id="cd03785">
    <property type="entry name" value="GT28_MurG"/>
    <property type="match status" value="1"/>
</dbReference>
<feature type="binding site" evidence="10">
    <location>
        <position position="196"/>
    </location>
    <ligand>
        <name>UDP-N-acetyl-alpha-D-glucosamine</name>
        <dbReference type="ChEBI" id="CHEBI:57705"/>
    </ligand>
</feature>
<keyword evidence="5 10" id="KW-0133">Cell shape</keyword>
<name>A0A2K2FIW7_9CLOT</name>
<keyword evidence="8 10" id="KW-0131">Cell cycle</keyword>
<keyword evidence="9 10" id="KW-0961">Cell wall biogenesis/degradation</keyword>
<feature type="binding site" evidence="10">
    <location>
        <position position="166"/>
    </location>
    <ligand>
        <name>UDP-N-acetyl-alpha-D-glucosamine</name>
        <dbReference type="ChEBI" id="CHEBI:57705"/>
    </ligand>
</feature>
<dbReference type="NCBIfam" id="TIGR01133">
    <property type="entry name" value="murG"/>
    <property type="match status" value="1"/>
</dbReference>
<keyword evidence="2 10" id="KW-0132">Cell division</keyword>
<dbReference type="GO" id="GO:0005886">
    <property type="term" value="C:plasma membrane"/>
    <property type="evidence" value="ECO:0007669"/>
    <property type="project" value="UniProtKB-SubCell"/>
</dbReference>
<keyword evidence="3 10" id="KW-0328">Glycosyltransferase</keyword>
<dbReference type="SUPFAM" id="SSF53756">
    <property type="entry name" value="UDP-Glycosyltransferase/glycogen phosphorylase"/>
    <property type="match status" value="1"/>
</dbReference>
<feature type="domain" description="Glycosyl transferase family 28 C-terminal" evidence="12">
    <location>
        <begin position="189"/>
        <end position="353"/>
    </location>
</feature>
<comment type="caution">
    <text evidence="10">Lacks conserved residue(s) required for the propagation of feature annotation.</text>
</comment>
<dbReference type="GO" id="GO:0050511">
    <property type="term" value="F:undecaprenyldiphospho-muramoylpentapeptide beta-N-acetylglucosaminyltransferase activity"/>
    <property type="evidence" value="ECO:0007669"/>
    <property type="project" value="UniProtKB-UniRule"/>
</dbReference>
<sequence length="369" mass="40675">MKVLMAGGGTAGHINPGLAIANYLKQKHPDAQIKFVGTERGLETRLVTREGYELELIKVRGFKRKLSFDTIIAIKELFQGMVEARKIIKRYKPDIVIGTGGYVCGPVLFNAAMMKIPTLIHEQNAYPGVTNKILSRYADAVAISFKESEKYFKSAKKIALTGNPVRDEILHTDKVSARKRLGISSNSRVVVVVGGSRGAQNINNSVVDMLKKYYNSNDFNIIFATGEAQYDRTMESLGKDIAPTVEVVPYIYNAADVYAAADLMVCRAGAITLSELTAMGIPAILIPSPFVTANHQEYNARSLEKNGAAVVILEKELSGNVLYNQIMSLLKNREQLSRMASNSKKMGITNATEKIYSMIREVMKQKGKL</sequence>
<evidence type="ECO:0000256" key="4">
    <source>
        <dbReference type="ARBA" id="ARBA00022679"/>
    </source>
</evidence>
<feature type="binding site" evidence="10">
    <location>
        <begin position="10"/>
        <end position="12"/>
    </location>
    <ligand>
        <name>UDP-N-acetyl-alpha-D-glucosamine</name>
        <dbReference type="ChEBI" id="CHEBI:57705"/>
    </ligand>
</feature>
<comment type="subcellular location">
    <subcellularLocation>
        <location evidence="10">Cell membrane</location>
        <topology evidence="10">Peripheral membrane protein</topology>
        <orientation evidence="10">Cytoplasmic side</orientation>
    </subcellularLocation>
</comment>
<evidence type="ECO:0000313" key="13">
    <source>
        <dbReference type="EMBL" id="PNU00709.1"/>
    </source>
</evidence>
<feature type="domain" description="Glycosyltransferase family 28 N-terminal" evidence="11">
    <location>
        <begin position="3"/>
        <end position="143"/>
    </location>
</feature>
<protein>
    <recommendedName>
        <fullName evidence="10">UDP-N-acetylglucosamine--N-acetylmuramyl-(pentapeptide) pyrophosphoryl-undecaprenol N-acetylglucosamine transferase</fullName>
        <ecNumber evidence="10">2.4.1.227</ecNumber>
    </recommendedName>
    <alternativeName>
        <fullName evidence="10">Undecaprenyl-PP-MurNAc-pentapeptide-UDPGlcNAc GlcNAc transferase</fullName>
    </alternativeName>
</protein>
<evidence type="ECO:0000259" key="11">
    <source>
        <dbReference type="Pfam" id="PF03033"/>
    </source>
</evidence>
<evidence type="ECO:0000256" key="8">
    <source>
        <dbReference type="ARBA" id="ARBA00023306"/>
    </source>
</evidence>
<evidence type="ECO:0000259" key="12">
    <source>
        <dbReference type="Pfam" id="PF04101"/>
    </source>
</evidence>
<evidence type="ECO:0000256" key="1">
    <source>
        <dbReference type="ARBA" id="ARBA00022475"/>
    </source>
</evidence>
<dbReference type="Proteomes" id="UP000236151">
    <property type="component" value="Unassembled WGS sequence"/>
</dbReference>
<dbReference type="Pfam" id="PF03033">
    <property type="entry name" value="Glyco_transf_28"/>
    <property type="match status" value="1"/>
</dbReference>
<dbReference type="EMBL" id="NIOJ01000007">
    <property type="protein sequence ID" value="PNU00709.1"/>
    <property type="molecule type" value="Genomic_DNA"/>
</dbReference>
<feature type="binding site" evidence="10">
    <location>
        <position position="124"/>
    </location>
    <ligand>
        <name>UDP-N-acetyl-alpha-D-glucosamine</name>
        <dbReference type="ChEBI" id="CHEBI:57705"/>
    </ligand>
</feature>
<evidence type="ECO:0000256" key="3">
    <source>
        <dbReference type="ARBA" id="ARBA00022676"/>
    </source>
</evidence>
<dbReference type="KEGG" id="cthd:CDO33_06570"/>
<organism evidence="13 14">
    <name type="scientific">Clostridium thermosuccinogenes</name>
    <dbReference type="NCBI Taxonomy" id="84032"/>
    <lineage>
        <taxon>Bacteria</taxon>
        <taxon>Bacillati</taxon>
        <taxon>Bacillota</taxon>
        <taxon>Clostridia</taxon>
        <taxon>Eubacteriales</taxon>
        <taxon>Clostridiaceae</taxon>
        <taxon>Clostridium</taxon>
    </lineage>
</organism>
<gene>
    <name evidence="10 13" type="primary">murG</name>
    <name evidence="13" type="ORF">CDQ84_04560</name>
</gene>
<feature type="binding site" evidence="10">
    <location>
        <position position="251"/>
    </location>
    <ligand>
        <name>UDP-N-acetyl-alpha-D-glucosamine</name>
        <dbReference type="ChEBI" id="CHEBI:57705"/>
    </ligand>
</feature>
<dbReference type="Gene3D" id="3.40.50.2000">
    <property type="entry name" value="Glycogen Phosphorylase B"/>
    <property type="match status" value="2"/>
</dbReference>
<evidence type="ECO:0000256" key="2">
    <source>
        <dbReference type="ARBA" id="ARBA00022618"/>
    </source>
</evidence>
<keyword evidence="1 10" id="KW-1003">Cell membrane</keyword>
<dbReference type="GO" id="GO:0071555">
    <property type="term" value="P:cell wall organization"/>
    <property type="evidence" value="ECO:0007669"/>
    <property type="project" value="UniProtKB-KW"/>
</dbReference>
<dbReference type="GO" id="GO:0005975">
    <property type="term" value="P:carbohydrate metabolic process"/>
    <property type="evidence" value="ECO:0007669"/>
    <property type="project" value="InterPro"/>
</dbReference>
<comment type="catalytic activity">
    <reaction evidence="10">
        <text>di-trans,octa-cis-undecaprenyl diphospho-N-acetyl-alpha-D-muramoyl-L-alanyl-D-glutamyl-meso-2,6-diaminopimeloyl-D-alanyl-D-alanine + UDP-N-acetyl-alpha-D-glucosamine = di-trans,octa-cis-undecaprenyl diphospho-[N-acetyl-alpha-D-glucosaminyl-(1-&gt;4)]-N-acetyl-alpha-D-muramoyl-L-alanyl-D-glutamyl-meso-2,6-diaminopimeloyl-D-alanyl-D-alanine + UDP + H(+)</text>
        <dbReference type="Rhea" id="RHEA:31227"/>
        <dbReference type="ChEBI" id="CHEBI:15378"/>
        <dbReference type="ChEBI" id="CHEBI:57705"/>
        <dbReference type="ChEBI" id="CHEBI:58223"/>
        <dbReference type="ChEBI" id="CHEBI:61387"/>
        <dbReference type="ChEBI" id="CHEBI:61388"/>
        <dbReference type="EC" id="2.4.1.227"/>
    </reaction>
</comment>
<evidence type="ECO:0000256" key="5">
    <source>
        <dbReference type="ARBA" id="ARBA00022960"/>
    </source>
</evidence>
<evidence type="ECO:0000313" key="14">
    <source>
        <dbReference type="Proteomes" id="UP000236151"/>
    </source>
</evidence>
<dbReference type="InterPro" id="IPR004276">
    <property type="entry name" value="GlycoTrans_28_N"/>
</dbReference>
<dbReference type="AlphaFoldDB" id="A0A2K2FIW7"/>
<keyword evidence="14" id="KW-1185">Reference proteome</keyword>
<dbReference type="HAMAP" id="MF_00033">
    <property type="entry name" value="MurG"/>
    <property type="match status" value="1"/>
</dbReference>
<dbReference type="GO" id="GO:0008360">
    <property type="term" value="P:regulation of cell shape"/>
    <property type="evidence" value="ECO:0007669"/>
    <property type="project" value="UniProtKB-KW"/>
</dbReference>
<proteinExistence type="inferred from homology"/>
<comment type="pathway">
    <text evidence="10">Cell wall biogenesis; peptidoglycan biosynthesis.</text>
</comment>